<dbReference type="SUPFAM" id="SSF51735">
    <property type="entry name" value="NAD(P)-binding Rossmann-fold domains"/>
    <property type="match status" value="1"/>
</dbReference>
<dbReference type="CDD" id="cd05276">
    <property type="entry name" value="p53_inducible_oxidoreductase"/>
    <property type="match status" value="1"/>
</dbReference>
<dbReference type="Gene3D" id="3.40.50.720">
    <property type="entry name" value="NAD(P)-binding Rossmann-like Domain"/>
    <property type="match status" value="1"/>
</dbReference>
<dbReference type="InterPro" id="IPR036291">
    <property type="entry name" value="NAD(P)-bd_dom_sf"/>
</dbReference>
<name>A0ABR0ERU5_ZASCE</name>
<dbReference type="InterPro" id="IPR011032">
    <property type="entry name" value="GroES-like_sf"/>
</dbReference>
<evidence type="ECO:0000256" key="1">
    <source>
        <dbReference type="ARBA" id="ARBA00022857"/>
    </source>
</evidence>
<reference evidence="4 5" key="1">
    <citation type="journal article" date="2023" name="G3 (Bethesda)">
        <title>A chromosome-level genome assembly of Zasmidium syzygii isolated from banana leaves.</title>
        <authorList>
            <person name="van Westerhoven A.C."/>
            <person name="Mehrabi R."/>
            <person name="Talebi R."/>
            <person name="Steentjes M.B.F."/>
            <person name="Corcolon B."/>
            <person name="Chong P.A."/>
            <person name="Kema G.H.J."/>
            <person name="Seidl M.F."/>
        </authorList>
    </citation>
    <scope>NUCLEOTIDE SEQUENCE [LARGE SCALE GENOMIC DNA]</scope>
    <source>
        <strain evidence="4 5">P124</strain>
    </source>
</reference>
<keyword evidence="2" id="KW-0560">Oxidoreductase</keyword>
<feature type="domain" description="Enoyl reductase (ER)" evidence="3">
    <location>
        <begin position="241"/>
        <end position="574"/>
    </location>
</feature>
<dbReference type="InterPro" id="IPR020843">
    <property type="entry name" value="ER"/>
</dbReference>
<organism evidence="4 5">
    <name type="scientific">Zasmidium cellare</name>
    <name type="common">Wine cellar mold</name>
    <name type="synonym">Racodium cellare</name>
    <dbReference type="NCBI Taxonomy" id="395010"/>
    <lineage>
        <taxon>Eukaryota</taxon>
        <taxon>Fungi</taxon>
        <taxon>Dikarya</taxon>
        <taxon>Ascomycota</taxon>
        <taxon>Pezizomycotina</taxon>
        <taxon>Dothideomycetes</taxon>
        <taxon>Dothideomycetidae</taxon>
        <taxon>Mycosphaerellales</taxon>
        <taxon>Mycosphaerellaceae</taxon>
        <taxon>Zasmidium</taxon>
    </lineage>
</organism>
<evidence type="ECO:0000259" key="3">
    <source>
        <dbReference type="SMART" id="SM00829"/>
    </source>
</evidence>
<dbReference type="InterPro" id="IPR013149">
    <property type="entry name" value="ADH-like_C"/>
</dbReference>
<evidence type="ECO:0000313" key="4">
    <source>
        <dbReference type="EMBL" id="KAK4504202.1"/>
    </source>
</evidence>
<dbReference type="Gene3D" id="3.90.180.10">
    <property type="entry name" value="Medium-chain alcohol dehydrogenases, catalytic domain"/>
    <property type="match status" value="1"/>
</dbReference>
<dbReference type="Pfam" id="PF00107">
    <property type="entry name" value="ADH_zinc_N"/>
    <property type="match status" value="1"/>
</dbReference>
<dbReference type="SMART" id="SM00829">
    <property type="entry name" value="PKS_ER"/>
    <property type="match status" value="1"/>
</dbReference>
<protein>
    <recommendedName>
        <fullName evidence="3">Enoyl reductase (ER) domain-containing protein</fullName>
    </recommendedName>
</protein>
<dbReference type="InterPro" id="IPR013154">
    <property type="entry name" value="ADH-like_N"/>
</dbReference>
<comment type="caution">
    <text evidence="4">The sequence shown here is derived from an EMBL/GenBank/DDBJ whole genome shotgun (WGS) entry which is preliminary data.</text>
</comment>
<evidence type="ECO:0000313" key="5">
    <source>
        <dbReference type="Proteomes" id="UP001305779"/>
    </source>
</evidence>
<dbReference type="Proteomes" id="UP001305779">
    <property type="component" value="Unassembled WGS sequence"/>
</dbReference>
<gene>
    <name evidence="4" type="ORF">PRZ48_005118</name>
</gene>
<dbReference type="PANTHER" id="PTHR48106">
    <property type="entry name" value="QUINONE OXIDOREDUCTASE PIG3-RELATED"/>
    <property type="match status" value="1"/>
</dbReference>
<keyword evidence="1" id="KW-0521">NADP</keyword>
<dbReference type="PANTHER" id="PTHR48106:SF18">
    <property type="entry name" value="QUINONE OXIDOREDUCTASE PIG3"/>
    <property type="match status" value="1"/>
</dbReference>
<sequence length="577" mass="63628">MSEGVLLDLTLSTGLQQRVMAQNNKAALFGTLENLAKIEGYRKSNAASARSRLLPFLAAPPRIFDIVFLSPLSTFDRDSEVTVRLARSRTTHSYRPELQIPGQFPSDRDMLINSDSDEEEWVDFQAANKWTVEIGFTTLESKPSTEWLETRKRVLHGKEPRLPVPQSQPAGHIVFKLMPHKYQIPSATSYYHYRDETRNSTKACSITDTFNRLRAEEMANEDGWVLGMATMRAIDIKGGAGPASALFINDGIPKPEIKPTECLVKVKAFGLNRADTVQREGKYPAPPGASKILGLEFSGTVEEVGSEDEGRHKYVKGDEVFGLTDGGAYAEYVAVSKKMLVQKPKELSWEECAAIPEVWMTALQALHLVGEWSPRVKSVLWHAGASSVSIAGMQLCRALDPAPKIYATARQDAKCEFVVNKIGATAAVNSTKSCPKADGSEGGSWADEIRRLNAGEGVDLIIDFVGAAYFADNLSLIARDGRVVLLGLLGGVTLPEKTDISAFLFKRATFVGSTLRSRDLEYQAKLRDLFCEKVKPKLVSGEYKAHIEKVLSWREIGEAHVMLEENRTSGKIVCLVD</sequence>
<keyword evidence="5" id="KW-1185">Reference proteome</keyword>
<evidence type="ECO:0000256" key="2">
    <source>
        <dbReference type="ARBA" id="ARBA00023002"/>
    </source>
</evidence>
<dbReference type="SUPFAM" id="SSF50129">
    <property type="entry name" value="GroES-like"/>
    <property type="match status" value="1"/>
</dbReference>
<dbReference type="InterPro" id="IPR014189">
    <property type="entry name" value="Quinone_OxRdtase_PIG3"/>
</dbReference>
<dbReference type="Pfam" id="PF08240">
    <property type="entry name" value="ADH_N"/>
    <property type="match status" value="1"/>
</dbReference>
<accession>A0ABR0ERU5</accession>
<dbReference type="EMBL" id="JAXOVC010000003">
    <property type="protein sequence ID" value="KAK4504202.1"/>
    <property type="molecule type" value="Genomic_DNA"/>
</dbReference>
<proteinExistence type="predicted"/>